<dbReference type="EMBL" id="PKMF04000053">
    <property type="protein sequence ID" value="KAK7854644.1"/>
    <property type="molecule type" value="Genomic_DNA"/>
</dbReference>
<proteinExistence type="predicted"/>
<sequence length="142" mass="15392">MGVIIRDLIMVAMAICLISVANAAQGTATFYTPPYVRSLTEMGVVVGGQCSQDRRGDRCGDRHGDRCLVGLVVLTWWPVSGFGGRRLVDWFAGFGGLYGVDYGLLRCGGGSMGGGDRREGQLLFGKWIADEILTKRYGLRKP</sequence>
<accession>A0AAW0LVQ6</accession>
<gene>
    <name evidence="2" type="primary">CjBAp12_17</name>
    <name evidence="2" type="ORF">CFP56_031473</name>
</gene>
<comment type="caution">
    <text evidence="2">The sequence shown here is derived from an EMBL/GenBank/DDBJ whole genome shotgun (WGS) entry which is preliminary data.</text>
</comment>
<protein>
    <submittedName>
        <fullName evidence="2">Eg45-like domain containing protein</fullName>
    </submittedName>
</protein>
<dbReference type="Proteomes" id="UP000237347">
    <property type="component" value="Unassembled WGS sequence"/>
</dbReference>
<reference evidence="2 3" key="1">
    <citation type="journal article" date="2018" name="Sci. Data">
        <title>The draft genome sequence of cork oak.</title>
        <authorList>
            <person name="Ramos A.M."/>
            <person name="Usie A."/>
            <person name="Barbosa P."/>
            <person name="Barros P.M."/>
            <person name="Capote T."/>
            <person name="Chaves I."/>
            <person name="Simoes F."/>
            <person name="Abreu I."/>
            <person name="Carrasquinho I."/>
            <person name="Faro C."/>
            <person name="Guimaraes J.B."/>
            <person name="Mendonca D."/>
            <person name="Nobrega F."/>
            <person name="Rodrigues L."/>
            <person name="Saibo N.J.M."/>
            <person name="Varela M.C."/>
            <person name="Egas C."/>
            <person name="Matos J."/>
            <person name="Miguel C.M."/>
            <person name="Oliveira M.M."/>
            <person name="Ricardo C.P."/>
            <person name="Goncalves S."/>
        </authorList>
    </citation>
    <scope>NUCLEOTIDE SEQUENCE [LARGE SCALE GENOMIC DNA]</scope>
    <source>
        <strain evidence="3">cv. HL8</strain>
    </source>
</reference>
<keyword evidence="3" id="KW-1185">Reference proteome</keyword>
<evidence type="ECO:0000313" key="2">
    <source>
        <dbReference type="EMBL" id="KAK7854644.1"/>
    </source>
</evidence>
<name>A0AAW0LVQ6_QUESU</name>
<dbReference type="AlphaFoldDB" id="A0AAW0LVQ6"/>
<feature type="chain" id="PRO_5043339988" evidence="1">
    <location>
        <begin position="24"/>
        <end position="142"/>
    </location>
</feature>
<evidence type="ECO:0000256" key="1">
    <source>
        <dbReference type="SAM" id="SignalP"/>
    </source>
</evidence>
<feature type="signal peptide" evidence="1">
    <location>
        <begin position="1"/>
        <end position="23"/>
    </location>
</feature>
<organism evidence="2 3">
    <name type="scientific">Quercus suber</name>
    <name type="common">Cork oak</name>
    <dbReference type="NCBI Taxonomy" id="58331"/>
    <lineage>
        <taxon>Eukaryota</taxon>
        <taxon>Viridiplantae</taxon>
        <taxon>Streptophyta</taxon>
        <taxon>Embryophyta</taxon>
        <taxon>Tracheophyta</taxon>
        <taxon>Spermatophyta</taxon>
        <taxon>Magnoliopsida</taxon>
        <taxon>eudicotyledons</taxon>
        <taxon>Gunneridae</taxon>
        <taxon>Pentapetalae</taxon>
        <taxon>rosids</taxon>
        <taxon>fabids</taxon>
        <taxon>Fagales</taxon>
        <taxon>Fagaceae</taxon>
        <taxon>Quercus</taxon>
    </lineage>
</organism>
<keyword evidence="1" id="KW-0732">Signal</keyword>
<evidence type="ECO:0000313" key="3">
    <source>
        <dbReference type="Proteomes" id="UP000237347"/>
    </source>
</evidence>